<proteinExistence type="predicted"/>
<accession>A0ABW2U857</accession>
<organism evidence="1 2">
    <name type="scientific">Hymenobacter humi</name>
    <dbReference type="NCBI Taxonomy" id="1411620"/>
    <lineage>
        <taxon>Bacteria</taxon>
        <taxon>Pseudomonadati</taxon>
        <taxon>Bacteroidota</taxon>
        <taxon>Cytophagia</taxon>
        <taxon>Cytophagales</taxon>
        <taxon>Hymenobacteraceae</taxon>
        <taxon>Hymenobacter</taxon>
    </lineage>
</organism>
<protein>
    <recommendedName>
        <fullName evidence="3">DUF11 domain-containing protein</fullName>
    </recommendedName>
</protein>
<evidence type="ECO:0000313" key="1">
    <source>
        <dbReference type="EMBL" id="MFC7669665.1"/>
    </source>
</evidence>
<dbReference type="EMBL" id="JBHTEK010000001">
    <property type="protein sequence ID" value="MFC7669665.1"/>
    <property type="molecule type" value="Genomic_DNA"/>
</dbReference>
<dbReference type="Proteomes" id="UP001596513">
    <property type="component" value="Unassembled WGS sequence"/>
</dbReference>
<name>A0ABW2U857_9BACT</name>
<comment type="caution">
    <text evidence="1">The sequence shown here is derived from an EMBL/GenBank/DDBJ whole genome shotgun (WGS) entry which is preliminary data.</text>
</comment>
<evidence type="ECO:0000313" key="2">
    <source>
        <dbReference type="Proteomes" id="UP001596513"/>
    </source>
</evidence>
<reference evidence="2" key="1">
    <citation type="journal article" date="2019" name="Int. J. Syst. Evol. Microbiol.">
        <title>The Global Catalogue of Microorganisms (GCM) 10K type strain sequencing project: providing services to taxonomists for standard genome sequencing and annotation.</title>
        <authorList>
            <consortium name="The Broad Institute Genomics Platform"/>
            <consortium name="The Broad Institute Genome Sequencing Center for Infectious Disease"/>
            <person name="Wu L."/>
            <person name="Ma J."/>
        </authorList>
    </citation>
    <scope>NUCLEOTIDE SEQUENCE [LARGE SCALE GENOMIC DNA]</scope>
    <source>
        <strain evidence="2">JCM 19635</strain>
    </source>
</reference>
<gene>
    <name evidence="1" type="ORF">ACFQT0_21570</name>
</gene>
<keyword evidence="2" id="KW-1185">Reference proteome</keyword>
<sequence>MAAQLRQSADNIDALPANAAWVGRLGTGCLNVQKALSSGNSQEARVVASTFAPMRSVYLPGDTVRLAVDVQNLLQPITGLTVSLTSLSPYVTVRQGAFVVGSMLTLGRASNSTAPFRLTIAQSGIPLNTTVTLRYRLSASGGYQYDQFVNIVVNPDYVVLDANDLAVTMTSRGNLAFDNLAGTVGTGVTYRNSGNILSEGGLILATSATRVSDRLRTKNGQARQSFFSTSQAVRTQPGPRADQEARATFQDTIPVAGSRIRSVGVGVRQRAYAWAKPGRRDFVVLEYTLKNLTADTLKPLYAGLFMDWDVPTPDGAARNSADWDPTHDLGYCYALGQQPATPCRPFTPACNCCAAAPLPCIPSTTPPLPAPTYAWAMASLRLKNS</sequence>
<evidence type="ECO:0008006" key="3">
    <source>
        <dbReference type="Google" id="ProtNLM"/>
    </source>
</evidence>
<dbReference type="RefSeq" id="WP_380205154.1">
    <property type="nucleotide sequence ID" value="NZ_JBHTEK010000001.1"/>
</dbReference>